<protein>
    <submittedName>
        <fullName evidence="2">Glycosyltransferase</fullName>
    </submittedName>
</protein>
<dbReference type="EMBL" id="WMLB01000025">
    <property type="protein sequence ID" value="MTH69068.1"/>
    <property type="molecule type" value="Genomic_DNA"/>
</dbReference>
<dbReference type="OrthoDB" id="6620093at2"/>
<dbReference type="RefSeq" id="WP_155052118.1">
    <property type="nucleotide sequence ID" value="NZ_BAAAIB010000008.1"/>
</dbReference>
<gene>
    <name evidence="2" type="ORF">GJ743_11860</name>
</gene>
<name>A0A6I3M8I5_9MICO</name>
<dbReference type="GO" id="GO:0016758">
    <property type="term" value="F:hexosyltransferase activity"/>
    <property type="evidence" value="ECO:0007669"/>
    <property type="project" value="UniProtKB-ARBA"/>
</dbReference>
<keyword evidence="2" id="KW-0808">Transferase</keyword>
<evidence type="ECO:0000313" key="2">
    <source>
        <dbReference type="EMBL" id="MTH69068.1"/>
    </source>
</evidence>
<dbReference type="AlphaFoldDB" id="A0A6I3M8I5"/>
<organism evidence="2 3">
    <name type="scientific">Agromyces bracchium</name>
    <dbReference type="NCBI Taxonomy" id="88376"/>
    <lineage>
        <taxon>Bacteria</taxon>
        <taxon>Bacillati</taxon>
        <taxon>Actinomycetota</taxon>
        <taxon>Actinomycetes</taxon>
        <taxon>Micrococcales</taxon>
        <taxon>Microbacteriaceae</taxon>
        <taxon>Agromyces</taxon>
    </lineage>
</organism>
<dbReference type="GO" id="GO:0017000">
    <property type="term" value="P:antibiotic biosynthetic process"/>
    <property type="evidence" value="ECO:0007669"/>
    <property type="project" value="UniProtKB-ARBA"/>
</dbReference>
<sequence length="439" mass="46827">MLQWRMADVMIAVMPFAGHVAPIAAVAAAFVEAGHRVRVYTGRAYADRFAALGAEVVLWSAAPDFDEHDLAATFPTLRDRKGPRQLLANVEHLFVGTGAAQGDDLVAAYGQRPWDVIVADGLSLGMHFAAERTGTPSVTVSIVPLSIPTPELPPPILPLRPARGPLGRIRDRVLNSTLRLAARGVQRAYDAQRAASGLPPTDAPLDAAWHSPDLVCASGVPELEFPRSGWPVRIEFVGALAPTGSIRPDPPDWWAQLPEDRPIVHVTQGTLNVDPDDLIRPAFAALGRQPVSIVATTGRADAPELPIPAPPNAYVAGLVDYAALLPRLDAMVTNGGWGGVLAALSHGIPLIVAGGDIDKPVIAARVAWAGAGIDLRTGRPSPRAILRAWRRLSSDPSYRERAEAIGRALRAHDGPREVVAHTMELVERRRSELPVAPAT</sequence>
<dbReference type="Proteomes" id="UP000433071">
    <property type="component" value="Unassembled WGS sequence"/>
</dbReference>
<reference evidence="2 3" key="1">
    <citation type="submission" date="2019-11" db="EMBL/GenBank/DDBJ databases">
        <title>Agromyces kandeliae sp. nov., isolated from mangrove soil.</title>
        <authorList>
            <person name="Wang R."/>
        </authorList>
    </citation>
    <scope>NUCLEOTIDE SEQUENCE [LARGE SCALE GENOMIC DNA]</scope>
    <source>
        <strain evidence="2 3">JCM 11433</strain>
    </source>
</reference>
<dbReference type="PANTHER" id="PTHR48050:SF13">
    <property type="entry name" value="STEROL 3-BETA-GLUCOSYLTRANSFERASE UGT80A2"/>
    <property type="match status" value="1"/>
</dbReference>
<feature type="domain" description="Erythromycin biosynthesis protein CIII-like C-terminal" evidence="1">
    <location>
        <begin position="293"/>
        <end position="425"/>
    </location>
</feature>
<dbReference type="Pfam" id="PF06722">
    <property type="entry name" value="EryCIII-like_C"/>
    <property type="match status" value="1"/>
</dbReference>
<evidence type="ECO:0000313" key="3">
    <source>
        <dbReference type="Proteomes" id="UP000433071"/>
    </source>
</evidence>
<dbReference type="GO" id="GO:0008194">
    <property type="term" value="F:UDP-glycosyltransferase activity"/>
    <property type="evidence" value="ECO:0007669"/>
    <property type="project" value="InterPro"/>
</dbReference>
<comment type="caution">
    <text evidence="2">The sequence shown here is derived from an EMBL/GenBank/DDBJ whole genome shotgun (WGS) entry which is preliminary data.</text>
</comment>
<dbReference type="CDD" id="cd03784">
    <property type="entry name" value="GT1_Gtf-like"/>
    <property type="match status" value="1"/>
</dbReference>
<keyword evidence="3" id="KW-1185">Reference proteome</keyword>
<dbReference type="PANTHER" id="PTHR48050">
    <property type="entry name" value="STEROL 3-BETA-GLUCOSYLTRANSFERASE"/>
    <property type="match status" value="1"/>
</dbReference>
<dbReference type="Gene3D" id="3.40.50.2000">
    <property type="entry name" value="Glycogen Phosphorylase B"/>
    <property type="match status" value="2"/>
</dbReference>
<dbReference type="InterPro" id="IPR002213">
    <property type="entry name" value="UDP_glucos_trans"/>
</dbReference>
<accession>A0A6I3M8I5</accession>
<proteinExistence type="predicted"/>
<dbReference type="InterPro" id="IPR050426">
    <property type="entry name" value="Glycosyltransferase_28"/>
</dbReference>
<dbReference type="SUPFAM" id="SSF53756">
    <property type="entry name" value="UDP-Glycosyltransferase/glycogen phosphorylase"/>
    <property type="match status" value="1"/>
</dbReference>
<dbReference type="InterPro" id="IPR010610">
    <property type="entry name" value="EryCIII-like_C"/>
</dbReference>
<evidence type="ECO:0000259" key="1">
    <source>
        <dbReference type="Pfam" id="PF06722"/>
    </source>
</evidence>